<accession>A0ACB8TPR4</accession>
<sequence>MPQLSIVNRSGEAISCHRDAEGGVSEIIQPSTTVAIQLPTLRLNLTLSPCVSDEKEKSTPVHDGWGSGLNGIVIGHSLTFGATWAVLKASEGSPWIIYRLKITREHHYLLILPRRDMTQYLSDIPDSVPLSSVTLPGTHDTMAFYGGSFAQCQSVDNPLAVQLSHGIRVLDIRLAVKKHRLMAYHGRYPQKASFQDILAVIHAFLTSEQGRRETIVISIKEEDPPNEGFSTLVHREILKGPGGKAMWYLDNTVPTLGQVRGKIVLFSRFGADAESWDGGDEGIGIHPTKWPDSVKEGFTWPCKNTTVRIHDWYRIPSFLYIPEKTELALSNMKPRPAEPQTPTLAISFFSASSFPFASPPTVARGFGWPQAGVGVEGVNGRLARRLIDLLSGDDEYSQKGDPRLRGWVLLDFYNDPDPALAPLLVEFNFLGRVKGEEGWS</sequence>
<evidence type="ECO:0000313" key="1">
    <source>
        <dbReference type="EMBL" id="KAI0084005.1"/>
    </source>
</evidence>
<comment type="caution">
    <text evidence="1">The sequence shown here is derived from an EMBL/GenBank/DDBJ whole genome shotgun (WGS) entry which is preliminary data.</text>
</comment>
<dbReference type="Proteomes" id="UP001055072">
    <property type="component" value="Unassembled WGS sequence"/>
</dbReference>
<reference evidence="1" key="1">
    <citation type="journal article" date="2021" name="Environ. Microbiol.">
        <title>Gene family expansions and transcriptome signatures uncover fungal adaptations to wood decay.</title>
        <authorList>
            <person name="Hage H."/>
            <person name="Miyauchi S."/>
            <person name="Viragh M."/>
            <person name="Drula E."/>
            <person name="Min B."/>
            <person name="Chaduli D."/>
            <person name="Navarro D."/>
            <person name="Favel A."/>
            <person name="Norest M."/>
            <person name="Lesage-Meessen L."/>
            <person name="Balint B."/>
            <person name="Merenyi Z."/>
            <person name="de Eugenio L."/>
            <person name="Morin E."/>
            <person name="Martinez A.T."/>
            <person name="Baldrian P."/>
            <person name="Stursova M."/>
            <person name="Martinez M.J."/>
            <person name="Novotny C."/>
            <person name="Magnuson J.K."/>
            <person name="Spatafora J.W."/>
            <person name="Maurice S."/>
            <person name="Pangilinan J."/>
            <person name="Andreopoulos W."/>
            <person name="LaButti K."/>
            <person name="Hundley H."/>
            <person name="Na H."/>
            <person name="Kuo A."/>
            <person name="Barry K."/>
            <person name="Lipzen A."/>
            <person name="Henrissat B."/>
            <person name="Riley R."/>
            <person name="Ahrendt S."/>
            <person name="Nagy L.G."/>
            <person name="Grigoriev I.V."/>
            <person name="Martin F."/>
            <person name="Rosso M.N."/>
        </authorList>
    </citation>
    <scope>NUCLEOTIDE SEQUENCE</scope>
    <source>
        <strain evidence="1">CBS 384.51</strain>
    </source>
</reference>
<gene>
    <name evidence="1" type="ORF">BDY19DRAFT_601623</name>
</gene>
<proteinExistence type="predicted"/>
<evidence type="ECO:0000313" key="2">
    <source>
        <dbReference type="Proteomes" id="UP001055072"/>
    </source>
</evidence>
<name>A0ACB8TPR4_9APHY</name>
<protein>
    <submittedName>
        <fullName evidence="1">PLC-like phosphodiesterase</fullName>
    </submittedName>
</protein>
<dbReference type="EMBL" id="MU274949">
    <property type="protein sequence ID" value="KAI0084005.1"/>
    <property type="molecule type" value="Genomic_DNA"/>
</dbReference>
<keyword evidence="2" id="KW-1185">Reference proteome</keyword>
<organism evidence="1 2">
    <name type="scientific">Irpex rosettiformis</name>
    <dbReference type="NCBI Taxonomy" id="378272"/>
    <lineage>
        <taxon>Eukaryota</taxon>
        <taxon>Fungi</taxon>
        <taxon>Dikarya</taxon>
        <taxon>Basidiomycota</taxon>
        <taxon>Agaricomycotina</taxon>
        <taxon>Agaricomycetes</taxon>
        <taxon>Polyporales</taxon>
        <taxon>Irpicaceae</taxon>
        <taxon>Irpex</taxon>
    </lineage>
</organism>